<dbReference type="EMBL" id="JBHSXN010000001">
    <property type="protein sequence ID" value="MFC6951741.1"/>
    <property type="molecule type" value="Genomic_DNA"/>
</dbReference>
<feature type="domain" description="Protein-glutamine gamma-glutamyltransferase-like C-terminal" evidence="3">
    <location>
        <begin position="243"/>
        <end position="310"/>
    </location>
</feature>
<feature type="region of interest" description="Disordered" evidence="1">
    <location>
        <begin position="135"/>
        <end position="163"/>
    </location>
</feature>
<accession>A0ABD5V9L5</accession>
<evidence type="ECO:0000259" key="3">
    <source>
        <dbReference type="Pfam" id="PF13559"/>
    </source>
</evidence>
<feature type="compositionally biased region" description="Polar residues" evidence="1">
    <location>
        <begin position="54"/>
        <end position="64"/>
    </location>
</feature>
<gene>
    <name evidence="4" type="ORF">ACFQGB_02590</name>
</gene>
<keyword evidence="2" id="KW-0472">Membrane</keyword>
<feature type="region of interest" description="Disordered" evidence="1">
    <location>
        <begin position="31"/>
        <end position="71"/>
    </location>
</feature>
<keyword evidence="2" id="KW-0812">Transmembrane</keyword>
<protein>
    <submittedName>
        <fullName evidence="4">DUF4129 domain-containing protein</fullName>
    </submittedName>
</protein>
<evidence type="ECO:0000313" key="5">
    <source>
        <dbReference type="Proteomes" id="UP001596395"/>
    </source>
</evidence>
<keyword evidence="5" id="KW-1185">Reference proteome</keyword>
<dbReference type="InterPro" id="IPR025403">
    <property type="entry name" value="TgpA-like_C"/>
</dbReference>
<sequence>MNRSTLQVAFVALLAATAIVAVAGSVDDAQTTGGGAAPSAPNTVTETDVERTTSDLTDQTNTAVDRSGRSRECVQGSERPLLWFGVVVGLTGIVGVVYWKRGQMEAISITMILLVLLFFVYSLFGVCYTSQIPQPQNGSGAEEMNETRTDFSPGGAGGSGGEGEQARDLPLALVAVIAVIAVAAVGAVLVTRGDADGDDPFDALEEADDDVEEGLVDVDEFAAAAGRAADRIEDTDDVDNEIYRAWVEMTEHLDVDHPESSTPGEFAAAAVDAGIDRDDVVELTELFERVRYGHTAATSDREARALDALRRIESQYGGDET</sequence>
<dbReference type="RefSeq" id="WP_336348756.1">
    <property type="nucleotide sequence ID" value="NZ_JAZAQL010000001.1"/>
</dbReference>
<reference evidence="4 5" key="1">
    <citation type="journal article" date="2019" name="Int. J. Syst. Evol. Microbiol.">
        <title>The Global Catalogue of Microorganisms (GCM) 10K type strain sequencing project: providing services to taxonomists for standard genome sequencing and annotation.</title>
        <authorList>
            <consortium name="The Broad Institute Genomics Platform"/>
            <consortium name="The Broad Institute Genome Sequencing Center for Infectious Disease"/>
            <person name="Wu L."/>
            <person name="Ma J."/>
        </authorList>
    </citation>
    <scope>NUCLEOTIDE SEQUENCE [LARGE SCALE GENOMIC DNA]</scope>
    <source>
        <strain evidence="4 5">GX26</strain>
    </source>
</reference>
<feature type="compositionally biased region" description="Gly residues" evidence="1">
    <location>
        <begin position="154"/>
        <end position="163"/>
    </location>
</feature>
<keyword evidence="2" id="KW-1133">Transmembrane helix</keyword>
<organism evidence="4 5">
    <name type="scientific">Halorubellus litoreus</name>
    <dbReference type="NCBI Taxonomy" id="755308"/>
    <lineage>
        <taxon>Archaea</taxon>
        <taxon>Methanobacteriati</taxon>
        <taxon>Methanobacteriota</taxon>
        <taxon>Stenosarchaea group</taxon>
        <taxon>Halobacteria</taxon>
        <taxon>Halobacteriales</taxon>
        <taxon>Halorubellaceae</taxon>
        <taxon>Halorubellus</taxon>
    </lineage>
</organism>
<evidence type="ECO:0000256" key="2">
    <source>
        <dbReference type="SAM" id="Phobius"/>
    </source>
</evidence>
<proteinExistence type="predicted"/>
<dbReference type="Proteomes" id="UP001596395">
    <property type="component" value="Unassembled WGS sequence"/>
</dbReference>
<feature type="transmembrane region" description="Helical" evidence="2">
    <location>
        <begin position="106"/>
        <end position="124"/>
    </location>
</feature>
<dbReference type="Pfam" id="PF13559">
    <property type="entry name" value="DUF4129"/>
    <property type="match status" value="1"/>
</dbReference>
<dbReference type="AlphaFoldDB" id="A0ABD5V9L5"/>
<feature type="transmembrane region" description="Helical" evidence="2">
    <location>
        <begin position="81"/>
        <end position="99"/>
    </location>
</feature>
<name>A0ABD5V9L5_9EURY</name>
<evidence type="ECO:0000256" key="1">
    <source>
        <dbReference type="SAM" id="MobiDB-lite"/>
    </source>
</evidence>
<comment type="caution">
    <text evidence="4">The sequence shown here is derived from an EMBL/GenBank/DDBJ whole genome shotgun (WGS) entry which is preliminary data.</text>
</comment>
<evidence type="ECO:0000313" key="4">
    <source>
        <dbReference type="EMBL" id="MFC6951741.1"/>
    </source>
</evidence>
<feature type="transmembrane region" description="Helical" evidence="2">
    <location>
        <begin position="169"/>
        <end position="190"/>
    </location>
</feature>